<dbReference type="EMBL" id="GBEZ01018167">
    <property type="protein sequence ID" value="JAC68243.1"/>
    <property type="molecule type" value="Transcribed_RNA"/>
</dbReference>
<name>A0A061R8E7_9CHLO</name>
<proteinExistence type="predicted"/>
<evidence type="ECO:0000313" key="1">
    <source>
        <dbReference type="EMBL" id="JAC68243.1"/>
    </source>
</evidence>
<sequence length="80" mass="9074">MLLPCHQYFMDHYFNGSFGTADLSAHEFSIENEMFDAMASIGLIRHCTVNGCKGRPLPMEAQQRIVERDASGLGLHHRHE</sequence>
<organism evidence="1">
    <name type="scientific">Tetraselmis sp. GSL018</name>
    <dbReference type="NCBI Taxonomy" id="582737"/>
    <lineage>
        <taxon>Eukaryota</taxon>
        <taxon>Viridiplantae</taxon>
        <taxon>Chlorophyta</taxon>
        <taxon>core chlorophytes</taxon>
        <taxon>Chlorodendrophyceae</taxon>
        <taxon>Chlorodendrales</taxon>
        <taxon>Chlorodendraceae</taxon>
        <taxon>Tetraselmis</taxon>
    </lineage>
</organism>
<dbReference type="AlphaFoldDB" id="A0A061R8E7"/>
<protein>
    <submittedName>
        <fullName evidence="1">Uncharacterized protein</fullName>
    </submittedName>
</protein>
<accession>A0A061R8E7</accession>
<reference evidence="1" key="1">
    <citation type="submission" date="2014-05" db="EMBL/GenBank/DDBJ databases">
        <title>The transcriptome of the halophilic microalga Tetraselmis sp. GSL018 isolated from the Great Salt Lake, Utah.</title>
        <authorList>
            <person name="Jinkerson R.E."/>
            <person name="D'Adamo S."/>
            <person name="Posewitz M.C."/>
        </authorList>
    </citation>
    <scope>NUCLEOTIDE SEQUENCE</scope>
    <source>
        <strain evidence="1">GSL018</strain>
    </source>
</reference>
<gene>
    <name evidence="1" type="ORF">TSPGSL018_9187</name>
</gene>